<feature type="compositionally biased region" description="Basic and acidic residues" evidence="1">
    <location>
        <begin position="21"/>
        <end position="32"/>
    </location>
</feature>
<feature type="region of interest" description="Disordered" evidence="1">
    <location>
        <begin position="868"/>
        <end position="914"/>
    </location>
</feature>
<feature type="domain" description="TRPM SLOG" evidence="2">
    <location>
        <begin position="369"/>
        <end position="525"/>
    </location>
</feature>
<dbReference type="GO" id="GO:0030001">
    <property type="term" value="P:metal ion transport"/>
    <property type="evidence" value="ECO:0007669"/>
    <property type="project" value="TreeGrafter"/>
</dbReference>
<feature type="compositionally biased region" description="Low complexity" evidence="1">
    <location>
        <begin position="71"/>
        <end position="83"/>
    </location>
</feature>
<dbReference type="GO" id="GO:0005886">
    <property type="term" value="C:plasma membrane"/>
    <property type="evidence" value="ECO:0007669"/>
    <property type="project" value="TreeGrafter"/>
</dbReference>
<dbReference type="PANTHER" id="PTHR13800:SF1">
    <property type="entry name" value="TRANSIENT RECEPTOR POTENTIAL CATION CHANNEL TRPM"/>
    <property type="match status" value="1"/>
</dbReference>
<evidence type="ECO:0000313" key="4">
    <source>
        <dbReference type="WBParaSite" id="maker-unitig_35298-snap-gene-0.2-mRNA-1"/>
    </source>
</evidence>
<dbReference type="Pfam" id="PF18139">
    <property type="entry name" value="LSDAT_euk"/>
    <property type="match status" value="1"/>
</dbReference>
<dbReference type="InterPro" id="IPR050927">
    <property type="entry name" value="TRPM"/>
</dbReference>
<feature type="compositionally biased region" description="Polar residues" evidence="1">
    <location>
        <begin position="1"/>
        <end position="10"/>
    </location>
</feature>
<feature type="compositionally biased region" description="Basic and acidic residues" evidence="1">
    <location>
        <begin position="881"/>
        <end position="890"/>
    </location>
</feature>
<accession>A0A1I8FHW1</accession>
<sequence>KKITTLSGSDPETGRYFVRQLKPDEYRDEKTAFVRNRPPNADQCGRRPDDNRIGYPGGICSYIAIATRQPQGPARARAQQSSRNRTVPDGPWPSRIELYSVEEKLNSVLAEQTDAPHCGWKYAKDCPGAATGSTHAGQFFINRVKRSAAASPGQQLSRPRSAWTLTGARMLVAHASTASQIGLHPSGICVIGDKAQLRLAAPPHGRVLTIRRWAPRCTLNSARFRLTLFASQLTVRPAERGHETLSQRPATSAVAMAHQMRLDRRVGILTTVSAPTNPTATWCRVSFSQEEVYGGLKQTFCKTENASSFAPLLDNRVRQQQQAAACASWRIGHLTAPQASDPGLAVGSMQPQAARGPVQPATETHTLAHLRMRTVCAIGIAPWGVIRDRDQLLGRSRHCQVLRHQFGRQSLSVLNRYHSYFLYYGDDGRCGSGTAPSHSCGAIWRRYLCSLRLVQVALGVGLDRVASGCHLLEAAPALSTAVGPDFWAARQCPSWSRWPAAGAADILAFVHKYSDQRLSRASQLKLTMAWDRMDLARSHLCSSTARIGNLRDLDRAMMEALMMIESILFACSSNGASMCSGGHDKHLRRLLKRTLPKYSGRHKHRLSLYIVGRLIQELIRGGYTHEYTRRYANSKAPFGALVRLREQGCRAWEQQPPPPHQLPPINRSGSTPANANVFFSGLRTTSDLDLAINPRRRAAFAAEAERLPLSLLGPHDLARAVPPLHPRLVFPSMRREDSTAKALYALRASARYRRPESTRTSNLSINLELADWADKYETEALACWTTATGSIPGEPGRLVTYRLAEFGGHTCMSLAYTRFAQSAADGSLTGLRVVLLCGISGAACPPAFFLLLRAKFLSFKSLAEPALDQPQTREEFDEEGSDKRRTEGVRSRAGRPVRRPPLGPQGAAAAGDSSSRIVAQNLMRSNACGFAGATS</sequence>
<dbReference type="PANTHER" id="PTHR13800">
    <property type="entry name" value="TRANSIENT RECEPTOR POTENTIAL CATION CHANNEL, SUBFAMILY M, MEMBER 6"/>
    <property type="match status" value="1"/>
</dbReference>
<reference evidence="4" key="1">
    <citation type="submission" date="2016-11" db="UniProtKB">
        <authorList>
            <consortium name="WormBaseParasite"/>
        </authorList>
    </citation>
    <scope>IDENTIFICATION</scope>
</reference>
<organism evidence="3 4">
    <name type="scientific">Macrostomum lignano</name>
    <dbReference type="NCBI Taxonomy" id="282301"/>
    <lineage>
        <taxon>Eukaryota</taxon>
        <taxon>Metazoa</taxon>
        <taxon>Spiralia</taxon>
        <taxon>Lophotrochozoa</taxon>
        <taxon>Platyhelminthes</taxon>
        <taxon>Rhabditophora</taxon>
        <taxon>Macrostomorpha</taxon>
        <taxon>Macrostomida</taxon>
        <taxon>Macrostomidae</taxon>
        <taxon>Macrostomum</taxon>
    </lineage>
</organism>
<feature type="region of interest" description="Disordered" evidence="1">
    <location>
        <begin position="71"/>
        <end position="91"/>
    </location>
</feature>
<dbReference type="InterPro" id="IPR041491">
    <property type="entry name" value="TRPM_SLOG"/>
</dbReference>
<protein>
    <submittedName>
        <fullName evidence="4">LSDAT_euk domain-containing protein</fullName>
    </submittedName>
</protein>
<dbReference type="Proteomes" id="UP000095280">
    <property type="component" value="Unplaced"/>
</dbReference>
<dbReference type="AlphaFoldDB" id="A0A1I8FHW1"/>
<evidence type="ECO:0000313" key="3">
    <source>
        <dbReference type="Proteomes" id="UP000095280"/>
    </source>
</evidence>
<dbReference type="GO" id="GO:0005261">
    <property type="term" value="F:monoatomic cation channel activity"/>
    <property type="evidence" value="ECO:0007669"/>
    <property type="project" value="TreeGrafter"/>
</dbReference>
<feature type="region of interest" description="Disordered" evidence="1">
    <location>
        <begin position="1"/>
        <end position="52"/>
    </location>
</feature>
<name>A0A1I8FHW1_9PLAT</name>
<evidence type="ECO:0000256" key="1">
    <source>
        <dbReference type="SAM" id="MobiDB-lite"/>
    </source>
</evidence>
<proteinExistence type="predicted"/>
<keyword evidence="3" id="KW-1185">Reference proteome</keyword>
<dbReference type="WBParaSite" id="maker-unitig_35298-snap-gene-0.2-mRNA-1">
    <property type="protein sequence ID" value="maker-unitig_35298-snap-gene-0.2-mRNA-1"/>
    <property type="gene ID" value="maker-unitig_35298-snap-gene-0.2"/>
</dbReference>
<evidence type="ECO:0000259" key="2">
    <source>
        <dbReference type="Pfam" id="PF18139"/>
    </source>
</evidence>